<dbReference type="EMBL" id="CAJNJA010010024">
    <property type="protein sequence ID" value="CAE7252956.1"/>
    <property type="molecule type" value="Genomic_DNA"/>
</dbReference>
<dbReference type="Proteomes" id="UP000601435">
    <property type="component" value="Unassembled WGS sequence"/>
</dbReference>
<keyword evidence="2" id="KW-1185">Reference proteome</keyword>
<protein>
    <submittedName>
        <fullName evidence="1">YojK protein</fullName>
    </submittedName>
</protein>
<dbReference type="OrthoDB" id="5835829at2759"/>
<proteinExistence type="predicted"/>
<organism evidence="1 2">
    <name type="scientific">Symbiodinium necroappetens</name>
    <dbReference type="NCBI Taxonomy" id="1628268"/>
    <lineage>
        <taxon>Eukaryota</taxon>
        <taxon>Sar</taxon>
        <taxon>Alveolata</taxon>
        <taxon>Dinophyceae</taxon>
        <taxon>Suessiales</taxon>
        <taxon>Symbiodiniaceae</taxon>
        <taxon>Symbiodinium</taxon>
    </lineage>
</organism>
<name>A0A812LW27_9DINO</name>
<evidence type="ECO:0000313" key="1">
    <source>
        <dbReference type="EMBL" id="CAE7252956.1"/>
    </source>
</evidence>
<sequence length="331" mass="36818">MATEQTTPRIAIFNMEIVGTVNPVLPVIAELAKRGCDVRYYLTKDTYVADVKGAGASPVKFDEYFLRWDALMEEEKVWFQAQGCGEGLAALTADGMEKEFLAFRWLHFALPTGVVLGRRLADLWSKEGSWRPDLVLYNVMLLHPYLAACKIGVPGVSFSTYPGPGTPMHLYEIPEAERQAVDDNLAKHPGMQEANQVALRLFGVDVCASQLQCRFYSRQLNIMFSVPQLQGEVPKYQQALLDDSTFLWVGAVDDMKASAKRASAPNEDPCSPATKASWHTPPGVKVVVVSLGSLTVDMRWDSAEHVSSLGRFTGREVSHRLWSELIETFKD</sequence>
<dbReference type="Gene3D" id="3.40.50.2000">
    <property type="entry name" value="Glycogen Phosphorylase B"/>
    <property type="match status" value="1"/>
</dbReference>
<accession>A0A812LW27</accession>
<gene>
    <name evidence="1" type="primary">yojK</name>
    <name evidence="1" type="ORF">SNEC2469_LOCUS5347</name>
</gene>
<reference evidence="1" key="1">
    <citation type="submission" date="2021-02" db="EMBL/GenBank/DDBJ databases">
        <authorList>
            <person name="Dougan E. K."/>
            <person name="Rhodes N."/>
            <person name="Thang M."/>
            <person name="Chan C."/>
        </authorList>
    </citation>
    <scope>NUCLEOTIDE SEQUENCE</scope>
</reference>
<feature type="non-terminal residue" evidence="1">
    <location>
        <position position="1"/>
    </location>
</feature>
<evidence type="ECO:0000313" key="2">
    <source>
        <dbReference type="Proteomes" id="UP000601435"/>
    </source>
</evidence>
<dbReference type="AlphaFoldDB" id="A0A812LW27"/>
<dbReference type="SUPFAM" id="SSF53756">
    <property type="entry name" value="UDP-Glycosyltransferase/glycogen phosphorylase"/>
    <property type="match status" value="1"/>
</dbReference>
<comment type="caution">
    <text evidence="1">The sequence shown here is derived from an EMBL/GenBank/DDBJ whole genome shotgun (WGS) entry which is preliminary data.</text>
</comment>